<dbReference type="Proteomes" id="UP000317704">
    <property type="component" value="Segment"/>
</dbReference>
<dbReference type="EMBL" id="MN062704">
    <property type="protein sequence ID" value="QDP44186.1"/>
    <property type="molecule type" value="Genomic_DNA"/>
</dbReference>
<dbReference type="KEGG" id="vg:65121670"/>
<evidence type="ECO:0000313" key="2">
    <source>
        <dbReference type="EMBL" id="QDP44186.1"/>
    </source>
</evidence>
<feature type="compositionally biased region" description="Basic and acidic residues" evidence="1">
    <location>
        <begin position="68"/>
        <end position="83"/>
    </location>
</feature>
<accession>A0A516KR61</accession>
<feature type="region of interest" description="Disordered" evidence="1">
    <location>
        <begin position="68"/>
        <end position="88"/>
    </location>
</feature>
<proteinExistence type="predicted"/>
<dbReference type="GeneID" id="65121670"/>
<dbReference type="RefSeq" id="YP_010103771.1">
    <property type="nucleotide sequence ID" value="NC_055811.1"/>
</dbReference>
<evidence type="ECO:0000256" key="1">
    <source>
        <dbReference type="SAM" id="MobiDB-lite"/>
    </source>
</evidence>
<reference evidence="2 3" key="1">
    <citation type="submission" date="2019-06" db="EMBL/GenBank/DDBJ databases">
        <authorList>
            <person name="English H.B."/>
            <person name="Fox B.C."/>
            <person name="Houston B.M."/>
            <person name="Koller H.E."/>
            <person name="Salsman M.A."/>
            <person name="Teasley B.R."/>
            <person name="Vandoros E."/>
            <person name="Korey C.A."/>
            <person name="Tolsma S."/>
            <person name="Caruso S.M."/>
            <person name="Garlena R.A."/>
            <person name="Russell D.A."/>
            <person name="Pope W.H."/>
            <person name="Jacobs-Se D."/>
            <person name="Hatfull G.F."/>
        </authorList>
    </citation>
    <scope>NUCLEOTIDE SEQUENCE [LARGE SCALE GENOMIC DNA]</scope>
</reference>
<organism evidence="2 3">
    <name type="scientific">Gordonia phage JuJu</name>
    <dbReference type="NCBI Taxonomy" id="2590929"/>
    <lineage>
        <taxon>Viruses</taxon>
        <taxon>Duplodnaviria</taxon>
        <taxon>Heunggongvirae</taxon>
        <taxon>Uroviricota</taxon>
        <taxon>Caudoviricetes</taxon>
        <taxon>Jujuvirus</taxon>
        <taxon>Jujuvirus juju</taxon>
    </lineage>
</organism>
<name>A0A516KR61_9CAUD</name>
<protein>
    <submittedName>
        <fullName evidence="2">Uncharacterized protein</fullName>
    </submittedName>
</protein>
<evidence type="ECO:0000313" key="3">
    <source>
        <dbReference type="Proteomes" id="UP000317704"/>
    </source>
</evidence>
<sequence>MGGTLTNVTTFEIETCCSCSIQFAMPTELRNRRLRDHEAFWCPNGHRQWYVGKTEEQKLRERLEREERRAANAEENVRIERASHAATKGRLTATKGQLTKTKKRIANGVCPCCHRSFVNVARHMNSQHPDYSETKG</sequence>
<keyword evidence="3" id="KW-1185">Reference proteome</keyword>
<gene>
    <name evidence="2" type="primary">70</name>
    <name evidence="2" type="ORF">SEA_JUJU_70</name>
</gene>